<keyword evidence="2" id="KW-1185">Reference proteome</keyword>
<feature type="non-terminal residue" evidence="1">
    <location>
        <position position="1"/>
    </location>
</feature>
<dbReference type="EMBL" id="JAMKFB020000005">
    <property type="protein sequence ID" value="KAL0193532.1"/>
    <property type="molecule type" value="Genomic_DNA"/>
</dbReference>
<name>A0ABD0R4Y0_CIRMR</name>
<organism evidence="1 2">
    <name type="scientific">Cirrhinus mrigala</name>
    <name type="common">Mrigala</name>
    <dbReference type="NCBI Taxonomy" id="683832"/>
    <lineage>
        <taxon>Eukaryota</taxon>
        <taxon>Metazoa</taxon>
        <taxon>Chordata</taxon>
        <taxon>Craniata</taxon>
        <taxon>Vertebrata</taxon>
        <taxon>Euteleostomi</taxon>
        <taxon>Actinopterygii</taxon>
        <taxon>Neopterygii</taxon>
        <taxon>Teleostei</taxon>
        <taxon>Ostariophysi</taxon>
        <taxon>Cypriniformes</taxon>
        <taxon>Cyprinidae</taxon>
        <taxon>Labeoninae</taxon>
        <taxon>Labeonini</taxon>
        <taxon>Cirrhinus</taxon>
    </lineage>
</organism>
<evidence type="ECO:0000313" key="2">
    <source>
        <dbReference type="Proteomes" id="UP001529510"/>
    </source>
</evidence>
<sequence length="53" mass="6236">DKYNPYTNCSPSDSDLDRRYCVLKLHVPYRDLLQAPDSNSEWAARCQPGSYYY</sequence>
<protein>
    <submittedName>
        <fullName evidence="1">Uncharacterized protein</fullName>
    </submittedName>
</protein>
<dbReference type="Proteomes" id="UP001529510">
    <property type="component" value="Unassembled WGS sequence"/>
</dbReference>
<dbReference type="AlphaFoldDB" id="A0ABD0R4Y0"/>
<comment type="caution">
    <text evidence="1">The sequence shown here is derived from an EMBL/GenBank/DDBJ whole genome shotgun (WGS) entry which is preliminary data.</text>
</comment>
<reference evidence="1 2" key="1">
    <citation type="submission" date="2024-05" db="EMBL/GenBank/DDBJ databases">
        <title>Genome sequencing and assembly of Indian major carp, Cirrhinus mrigala (Hamilton, 1822).</title>
        <authorList>
            <person name="Mohindra V."/>
            <person name="Chowdhury L.M."/>
            <person name="Lal K."/>
            <person name="Jena J.K."/>
        </authorList>
    </citation>
    <scope>NUCLEOTIDE SEQUENCE [LARGE SCALE GENOMIC DNA]</scope>
    <source>
        <strain evidence="1">CM1030</strain>
        <tissue evidence="1">Blood</tissue>
    </source>
</reference>
<accession>A0ABD0R4Y0</accession>
<gene>
    <name evidence="1" type="ORF">M9458_011828</name>
</gene>
<evidence type="ECO:0000313" key="1">
    <source>
        <dbReference type="EMBL" id="KAL0193532.1"/>
    </source>
</evidence>
<proteinExistence type="predicted"/>